<dbReference type="Pfam" id="PF08242">
    <property type="entry name" value="Methyltransf_12"/>
    <property type="match status" value="1"/>
</dbReference>
<dbReference type="InterPro" id="IPR001227">
    <property type="entry name" value="Ac_transferase_dom_sf"/>
</dbReference>
<evidence type="ECO:0000256" key="3">
    <source>
        <dbReference type="ARBA" id="ARBA00022679"/>
    </source>
</evidence>
<dbReference type="InterPro" id="IPR016035">
    <property type="entry name" value="Acyl_Trfase/lysoPLipase"/>
</dbReference>
<organism evidence="7 8">
    <name type="scientific">Amylocarpus encephaloides</name>
    <dbReference type="NCBI Taxonomy" id="45428"/>
    <lineage>
        <taxon>Eukaryota</taxon>
        <taxon>Fungi</taxon>
        <taxon>Dikarya</taxon>
        <taxon>Ascomycota</taxon>
        <taxon>Pezizomycotina</taxon>
        <taxon>Leotiomycetes</taxon>
        <taxon>Helotiales</taxon>
        <taxon>Helotiales incertae sedis</taxon>
        <taxon>Amylocarpus</taxon>
    </lineage>
</organism>
<evidence type="ECO:0008006" key="9">
    <source>
        <dbReference type="Google" id="ProtNLM"/>
    </source>
</evidence>
<dbReference type="GO" id="GO:0006633">
    <property type="term" value="P:fatty acid biosynthetic process"/>
    <property type="evidence" value="ECO:0007669"/>
    <property type="project" value="InterPro"/>
</dbReference>
<dbReference type="InterPro" id="IPR020841">
    <property type="entry name" value="PKS_Beta-ketoAc_synthase_dom"/>
</dbReference>
<dbReference type="SUPFAM" id="SSF53335">
    <property type="entry name" value="S-adenosyl-L-methionine-dependent methyltransferases"/>
    <property type="match status" value="1"/>
</dbReference>
<comment type="caution">
    <text evidence="4">Lacks conserved residue(s) required for the propagation of feature annotation.</text>
</comment>
<dbReference type="InterPro" id="IPR016036">
    <property type="entry name" value="Malonyl_transacylase_ACP-bd"/>
</dbReference>
<dbReference type="SUPFAM" id="SSF55048">
    <property type="entry name" value="Probable ACP-binding domain of malonyl-CoA ACP transacylase"/>
    <property type="match status" value="1"/>
</dbReference>
<dbReference type="Pfam" id="PF00109">
    <property type="entry name" value="ketoacyl-synt"/>
    <property type="match status" value="1"/>
</dbReference>
<dbReference type="InterPro" id="IPR049900">
    <property type="entry name" value="PKS_mFAS_DH"/>
</dbReference>
<evidence type="ECO:0000256" key="1">
    <source>
        <dbReference type="ARBA" id="ARBA00022450"/>
    </source>
</evidence>
<dbReference type="InterPro" id="IPR029063">
    <property type="entry name" value="SAM-dependent_MTases_sf"/>
</dbReference>
<dbReference type="PANTHER" id="PTHR43775">
    <property type="entry name" value="FATTY ACID SYNTHASE"/>
    <property type="match status" value="1"/>
</dbReference>
<feature type="region of interest" description="N-terminal hotdog fold" evidence="4">
    <location>
        <begin position="932"/>
        <end position="1098"/>
    </location>
</feature>
<dbReference type="SMART" id="SM00826">
    <property type="entry name" value="PKS_DH"/>
    <property type="match status" value="1"/>
</dbReference>
<dbReference type="SMART" id="SM00825">
    <property type="entry name" value="PKS_KS"/>
    <property type="match status" value="1"/>
</dbReference>
<keyword evidence="2" id="KW-0597">Phosphoprotein</keyword>
<dbReference type="Gene3D" id="3.40.47.10">
    <property type="match status" value="1"/>
</dbReference>
<dbReference type="InterPro" id="IPR013217">
    <property type="entry name" value="Methyltransf_12"/>
</dbReference>
<dbReference type="PROSITE" id="PS52004">
    <property type="entry name" value="KS3_2"/>
    <property type="match status" value="1"/>
</dbReference>
<dbReference type="CDD" id="cd00833">
    <property type="entry name" value="PKS"/>
    <property type="match status" value="1"/>
</dbReference>
<dbReference type="Pfam" id="PF00698">
    <property type="entry name" value="Acyl_transf_1"/>
    <property type="match status" value="1"/>
</dbReference>
<dbReference type="SUPFAM" id="SSF52151">
    <property type="entry name" value="FabD/lysophospholipase-like"/>
    <property type="match status" value="1"/>
</dbReference>
<evidence type="ECO:0000313" key="8">
    <source>
        <dbReference type="Proteomes" id="UP000824998"/>
    </source>
</evidence>
<dbReference type="PROSITE" id="PS00606">
    <property type="entry name" value="KS3_1"/>
    <property type="match status" value="1"/>
</dbReference>
<dbReference type="CDD" id="cd02440">
    <property type="entry name" value="AdoMet_MTases"/>
    <property type="match status" value="1"/>
</dbReference>
<keyword evidence="3" id="KW-0808">Transferase</keyword>
<accession>A0A9P7YT06</accession>
<dbReference type="InterPro" id="IPR018201">
    <property type="entry name" value="Ketoacyl_synth_AS"/>
</dbReference>
<dbReference type="Gene3D" id="3.40.366.10">
    <property type="entry name" value="Malonyl-Coenzyme A Acyl Carrier Protein, domain 2"/>
    <property type="match status" value="1"/>
</dbReference>
<dbReference type="InterPro" id="IPR016039">
    <property type="entry name" value="Thiolase-like"/>
</dbReference>
<dbReference type="PANTHER" id="PTHR43775:SF50">
    <property type="entry name" value="HIGHLY REDUCING POLYKETIDE SYNTHASE SRDA"/>
    <property type="match status" value="1"/>
</dbReference>
<evidence type="ECO:0000256" key="2">
    <source>
        <dbReference type="ARBA" id="ARBA00022553"/>
    </source>
</evidence>
<dbReference type="Gene3D" id="3.40.50.150">
    <property type="entry name" value="Vaccinia Virus protein VP39"/>
    <property type="match status" value="1"/>
</dbReference>
<comment type="caution">
    <text evidence="7">The sequence shown here is derived from an EMBL/GenBank/DDBJ whole genome shotgun (WGS) entry which is preliminary data.</text>
</comment>
<gene>
    <name evidence="7" type="ORF">BJ875DRAFT_525239</name>
</gene>
<feature type="domain" description="PKS/mFAS DH" evidence="6">
    <location>
        <begin position="932"/>
        <end position="1270"/>
    </location>
</feature>
<dbReference type="SMART" id="SM00827">
    <property type="entry name" value="PKS_AT"/>
    <property type="match status" value="1"/>
</dbReference>
<dbReference type="SUPFAM" id="SSF53901">
    <property type="entry name" value="Thiolase-like"/>
    <property type="match status" value="1"/>
</dbReference>
<proteinExistence type="predicted"/>
<dbReference type="InterPro" id="IPR042104">
    <property type="entry name" value="PKS_dehydratase_sf"/>
</dbReference>
<dbReference type="InterPro" id="IPR050091">
    <property type="entry name" value="PKS_NRPS_Biosynth_Enz"/>
</dbReference>
<dbReference type="PROSITE" id="PS52019">
    <property type="entry name" value="PKS_MFAS_DH"/>
    <property type="match status" value="1"/>
</dbReference>
<reference evidence="7" key="1">
    <citation type="journal article" date="2021" name="IMA Fungus">
        <title>Genomic characterization of three marine fungi, including Emericellopsis atlantica sp. nov. with signatures of a generalist lifestyle and marine biomass degradation.</title>
        <authorList>
            <person name="Hagestad O.C."/>
            <person name="Hou L."/>
            <person name="Andersen J.H."/>
            <person name="Hansen E.H."/>
            <person name="Altermark B."/>
            <person name="Li C."/>
            <person name="Kuhnert E."/>
            <person name="Cox R.J."/>
            <person name="Crous P.W."/>
            <person name="Spatafora J.W."/>
            <person name="Lail K."/>
            <person name="Amirebrahimi M."/>
            <person name="Lipzen A."/>
            <person name="Pangilinan J."/>
            <person name="Andreopoulos W."/>
            <person name="Hayes R.D."/>
            <person name="Ng V."/>
            <person name="Grigoriev I.V."/>
            <person name="Jackson S.A."/>
            <person name="Sutton T.D.S."/>
            <person name="Dobson A.D.W."/>
            <person name="Rama T."/>
        </authorList>
    </citation>
    <scope>NUCLEOTIDE SEQUENCE</scope>
    <source>
        <strain evidence="7">TRa018bII</strain>
    </source>
</reference>
<protein>
    <recommendedName>
        <fullName evidence="9">Carrier domain-containing protein</fullName>
    </recommendedName>
</protein>
<dbReference type="InterPro" id="IPR032821">
    <property type="entry name" value="PKS_assoc"/>
</dbReference>
<dbReference type="InterPro" id="IPR049551">
    <property type="entry name" value="PKS_DH_C"/>
</dbReference>
<dbReference type="Pfam" id="PF14765">
    <property type="entry name" value="PS-DH"/>
    <property type="match status" value="1"/>
</dbReference>
<feature type="region of interest" description="C-terminal hotdog fold" evidence="4">
    <location>
        <begin position="1114"/>
        <end position="1270"/>
    </location>
</feature>
<dbReference type="Pfam" id="PF16197">
    <property type="entry name" value="KAsynt_C_assoc"/>
    <property type="match status" value="1"/>
</dbReference>
<dbReference type="Pfam" id="PF02801">
    <property type="entry name" value="Ketoacyl-synt_C"/>
    <property type="match status" value="1"/>
</dbReference>
<dbReference type="Gene3D" id="3.10.129.110">
    <property type="entry name" value="Polyketide synthase dehydratase"/>
    <property type="match status" value="1"/>
</dbReference>
<dbReference type="InterPro" id="IPR014043">
    <property type="entry name" value="Acyl_transferase_dom"/>
</dbReference>
<dbReference type="InterPro" id="IPR020807">
    <property type="entry name" value="PKS_DH"/>
</dbReference>
<evidence type="ECO:0000259" key="5">
    <source>
        <dbReference type="PROSITE" id="PS52004"/>
    </source>
</evidence>
<evidence type="ECO:0000313" key="7">
    <source>
        <dbReference type="EMBL" id="KAG9239274.1"/>
    </source>
</evidence>
<dbReference type="Proteomes" id="UP000824998">
    <property type="component" value="Unassembled WGS sequence"/>
</dbReference>
<keyword evidence="1" id="KW-0596">Phosphopantetheine</keyword>
<dbReference type="GO" id="GO:0004312">
    <property type="term" value="F:fatty acid synthase activity"/>
    <property type="evidence" value="ECO:0007669"/>
    <property type="project" value="TreeGrafter"/>
</dbReference>
<dbReference type="EMBL" id="MU251360">
    <property type="protein sequence ID" value="KAG9239274.1"/>
    <property type="molecule type" value="Genomic_DNA"/>
</dbReference>
<feature type="domain" description="Ketosynthase family 3 (KS3)" evidence="5">
    <location>
        <begin position="11"/>
        <end position="443"/>
    </location>
</feature>
<evidence type="ECO:0000259" key="6">
    <source>
        <dbReference type="PROSITE" id="PS52019"/>
    </source>
</evidence>
<evidence type="ECO:0000256" key="4">
    <source>
        <dbReference type="PROSITE-ProRule" id="PRU01363"/>
    </source>
</evidence>
<sequence>MTEKKVLSKGVEPMAIIGMGCRWPGEAGSSTDIDTPHSLWEYLQEKKESYSDFPSERINLNAWYHPEINRPGSFYTRGGCFLKCDPRQFDPTFFGINPQEATSLDPAQRKLLEVVYETLESSGALLEALSGSKTGVFVGNFNYDHQLMQYRDTEYPEPYGISGGGIALLSNRINYVFNLQGPSLTLDTACSSSMYALHLACVSIQSGECTAAIVGGSNLIFTPECQVFSASLGAVSRSSRCQTFDASADGYARADGIGALYIKPLKQAIMDNDPIRAIIRGTAINANGRTGGITHPDPDGQEGAIRRAYERAGNLNPNETFYFECHGTGTPVGDPLEVEAIGRVFTKDRPVGLPLHIGSIKSNMGHCGPASGIAGIMKTVLALEHGVVPPILGLKKLNPNVNLQDGKLNIVQDSTTWPLGELRRASVNSFGYGGANAHTILEAIEHLAPGRGGVKGRVQGNHSSGFPNGHTNGLTNVQVNGNINRHSNGINGHLNPSRHHFLLPFSAHNEQTLKKNIEALSDQVHKYDLLDLAYTLSCRRSKLSNRTYAVVSNDTVSNSLNVESLVISKAMGLRNLELGFVFTGQGAQWSQMGLNLMESFPTYLKSIRNLDQTLAKLSEAPSWTIEDSLRAPEESSSVYRAAMSQPLVTAIQVALVDLLVSWNIKPVISIGHSSGQIAATYASGFISAAEAIVVAYARGRAVSRNTMKGTMIAVGAGNDLLDPLLTDLKSLTIACYNSPESLTISGDPDDVESLKKILDSQSVFARVLQTDGNAYHSQHMKHLGKQYEGELDSLLFQLSPLEKSPENNRTDFISTVTSNFTKNVPDSRYWRQNLESSVRLSQGVMKIAETLPLDFLIEIGPHSALQGPIRQIGKALKERKLPPYLPTLIRKKNGAENVLSTAGVLFANGHDVDLLHVNSIENYDLVTNSVLDRKVGSTIVDLPKYQWQYNRTFYFENRWTREFRLRTHSRHDLLGSRIPGGNRNEPSWRNIGMNAVFPTTGYLAMIIEAALQVVEITGVATSTLKSFEFEDVLLSAALIVPADDRGVELLTSLRPQPGRTGSRANQWLFSVASVVSGNGDDIFTEHCHGKIGHVVEPKDLRKTDDAATISVSVQKSISSTRWYDSFVSVGLNYGPTFQGLSKIHVSRNGNTKVADSLLTSNPTKNSMAQESRYLVHPVTLDAGLQLAILAYHAGRASECKSAFLPVSVGHLSIQVSAPTTNDVYLKATAITTQHNNRRFASNVAILAADGSDIVRASKITFVSSQADSFPGPFENVAPFTKMVWKPDFDLLTATKIDRMYPPVCSDDMPEVPLLEQLALYQIVQFHEQYHEFFVRGSKVPFLQRYLDWMADKVELAREGKIPGGRDVLTQSLRERNSQMAKLLSALMDHHAPEAKLIVHMYESLPMVYRGEMTGIQAAVEDNLLDDTYEFMELYSAGNKALTELVKLFSHKNPRLKILEVGGGTGSATKEVVPALRGDGLYRGYESYTFTDITSSFLAKAHDNFKQYKGMKYAIFDMQTPAGDQGFDSDYDLVIASNVIHATTDIHKTLSNVRSLLKLGGQLALFEIVQPRLSWVMILGTFSDFWNGDHDAQFPRTEGPFLTHAMWNDVLPQSGFRGVDIKLDSFTKYKEAAIIFAKAIEEPSPSLLPASRELTLIHKNSPSSFVQEFASFLTAHSYLVHILPLTSPDKLKDKRVIFLAEVEEPLFASATPEES</sequence>
<dbReference type="OrthoDB" id="329835at2759"/>
<dbReference type="InterPro" id="IPR014031">
    <property type="entry name" value="Ketoacyl_synth_C"/>
</dbReference>
<dbReference type="GO" id="GO:0044550">
    <property type="term" value="P:secondary metabolite biosynthetic process"/>
    <property type="evidence" value="ECO:0007669"/>
    <property type="project" value="TreeGrafter"/>
</dbReference>
<keyword evidence="8" id="KW-1185">Reference proteome</keyword>
<dbReference type="InterPro" id="IPR014030">
    <property type="entry name" value="Ketoacyl_synth_N"/>
</dbReference>
<dbReference type="Gene3D" id="3.30.70.3290">
    <property type="match status" value="1"/>
</dbReference>
<dbReference type="GO" id="GO:0004315">
    <property type="term" value="F:3-oxoacyl-[acyl-carrier-protein] synthase activity"/>
    <property type="evidence" value="ECO:0007669"/>
    <property type="project" value="InterPro"/>
</dbReference>
<name>A0A9P7YT06_9HELO</name>